<name>A0ABD3G0X5_9STRA</name>
<organism evidence="1 2">
    <name type="scientific">Phytophthora oleae</name>
    <dbReference type="NCBI Taxonomy" id="2107226"/>
    <lineage>
        <taxon>Eukaryota</taxon>
        <taxon>Sar</taxon>
        <taxon>Stramenopiles</taxon>
        <taxon>Oomycota</taxon>
        <taxon>Peronosporomycetes</taxon>
        <taxon>Peronosporales</taxon>
        <taxon>Peronosporaceae</taxon>
        <taxon>Phytophthora</taxon>
    </lineage>
</organism>
<protein>
    <recommendedName>
        <fullName evidence="3">RXLR phytopathogen effector protein WY-domain domain-containing protein</fullName>
    </recommendedName>
</protein>
<dbReference type="EMBL" id="JBIMZQ010000003">
    <property type="protein sequence ID" value="KAL3672623.1"/>
    <property type="molecule type" value="Genomic_DNA"/>
</dbReference>
<sequence>MFGALADKTRAPLVAARLAGKSGDDLIEAITQLGKSEVNALFSQGKSHVAKLVPGFHSGMSLNDFVAALKSAGLSDDVESVLMVGLLEVSRSQYVSEARALQFRGLILSIKLSTQQNTFDFPENAKT</sequence>
<keyword evidence="2" id="KW-1185">Reference proteome</keyword>
<dbReference type="AlphaFoldDB" id="A0ABD3G0X5"/>
<reference evidence="1 2" key="1">
    <citation type="submission" date="2024-09" db="EMBL/GenBank/DDBJ databases">
        <title>Genome sequencing and assembly of Phytophthora oleae, isolate VK10A, causative agent of rot of olive drupes.</title>
        <authorList>
            <person name="Conti Taguali S."/>
            <person name="Riolo M."/>
            <person name="La Spada F."/>
            <person name="Cacciola S.O."/>
            <person name="Dionisio G."/>
        </authorList>
    </citation>
    <scope>NUCLEOTIDE SEQUENCE [LARGE SCALE GENOMIC DNA]</scope>
    <source>
        <strain evidence="1 2">VK10A</strain>
    </source>
</reference>
<accession>A0ABD3G0X5</accession>
<evidence type="ECO:0008006" key="3">
    <source>
        <dbReference type="Google" id="ProtNLM"/>
    </source>
</evidence>
<evidence type="ECO:0000313" key="2">
    <source>
        <dbReference type="Proteomes" id="UP001632037"/>
    </source>
</evidence>
<gene>
    <name evidence="1" type="ORF">V7S43_001918</name>
</gene>
<dbReference type="Proteomes" id="UP001632037">
    <property type="component" value="Unassembled WGS sequence"/>
</dbReference>
<proteinExistence type="predicted"/>
<comment type="caution">
    <text evidence="1">The sequence shown here is derived from an EMBL/GenBank/DDBJ whole genome shotgun (WGS) entry which is preliminary data.</text>
</comment>
<evidence type="ECO:0000313" key="1">
    <source>
        <dbReference type="EMBL" id="KAL3672623.1"/>
    </source>
</evidence>